<keyword evidence="1" id="KW-0812">Transmembrane</keyword>
<name>A0A895XLR3_9ACTN</name>
<dbReference type="RefSeq" id="WP_213172293.1">
    <property type="nucleotide sequence ID" value="NZ_CP070496.1"/>
</dbReference>
<evidence type="ECO:0000256" key="1">
    <source>
        <dbReference type="SAM" id="Phobius"/>
    </source>
</evidence>
<reference evidence="2" key="1">
    <citation type="submission" date="2021-02" db="EMBL/GenBank/DDBJ databases">
        <title>Natronoglycomyces albus gen. nov., sp. nov, a haloalkaliphilic actinobacterium from a soda solonchak soil.</title>
        <authorList>
            <person name="Sorokin D.Y."/>
            <person name="Khijniak T.V."/>
            <person name="Zakharycheva A.P."/>
            <person name="Boueva O.V."/>
            <person name="Ariskina E.V."/>
            <person name="Hahnke R.L."/>
            <person name="Bunk B."/>
            <person name="Sproer C."/>
            <person name="Schumann P."/>
            <person name="Evtushenko L.I."/>
            <person name="Kublanov I.V."/>
        </authorList>
    </citation>
    <scope>NUCLEOTIDE SEQUENCE</scope>
    <source>
        <strain evidence="2">DSM 106290</strain>
    </source>
</reference>
<dbReference type="Pfam" id="PF16951">
    <property type="entry name" value="MaAIMP_sms"/>
    <property type="match status" value="1"/>
</dbReference>
<sequence length="41" mass="4620">MEPIAITMMVIAIMLIFGPFVVAVTYLLRHPDPYKDNPDGE</sequence>
<keyword evidence="1" id="KW-0472">Membrane</keyword>
<protein>
    <submittedName>
        <fullName evidence="2">Methionine/alanine import family NSS transporter small subunit</fullName>
    </submittedName>
</protein>
<dbReference type="NCBIfam" id="NF033493">
    <property type="entry name" value="MetS_like_NSS"/>
    <property type="match status" value="1"/>
</dbReference>
<gene>
    <name evidence="2" type="ORF">JQS30_05085</name>
</gene>
<keyword evidence="1" id="KW-1133">Transmembrane helix</keyword>
<organism evidence="2 3">
    <name type="scientific">Natronoglycomyces albus</name>
    <dbReference type="NCBI Taxonomy" id="2811108"/>
    <lineage>
        <taxon>Bacteria</taxon>
        <taxon>Bacillati</taxon>
        <taxon>Actinomycetota</taxon>
        <taxon>Actinomycetes</taxon>
        <taxon>Glycomycetales</taxon>
        <taxon>Glycomycetaceae</taxon>
        <taxon>Natronoglycomyces</taxon>
    </lineage>
</organism>
<evidence type="ECO:0000313" key="3">
    <source>
        <dbReference type="Proteomes" id="UP000662939"/>
    </source>
</evidence>
<evidence type="ECO:0000313" key="2">
    <source>
        <dbReference type="EMBL" id="QSB06284.1"/>
    </source>
</evidence>
<proteinExistence type="predicted"/>
<dbReference type="EMBL" id="CP070496">
    <property type="protein sequence ID" value="QSB06284.1"/>
    <property type="molecule type" value="Genomic_DNA"/>
</dbReference>
<keyword evidence="3" id="KW-1185">Reference proteome</keyword>
<feature type="transmembrane region" description="Helical" evidence="1">
    <location>
        <begin position="6"/>
        <end position="28"/>
    </location>
</feature>
<dbReference type="Proteomes" id="UP000662939">
    <property type="component" value="Chromosome"/>
</dbReference>
<dbReference type="KEGG" id="nav:JQS30_05085"/>
<accession>A0A895XLR3</accession>
<dbReference type="AlphaFoldDB" id="A0A895XLR3"/>
<dbReference type="InterPro" id="IPR031596">
    <property type="entry name" value="MaAIMP_sms"/>
</dbReference>